<dbReference type="PANTHER" id="PTHR15427">
    <property type="entry name" value="EMILIN ELASTIN MICROFIBRIL INTERFACE-LOCATED PROTEIN ELASTIN MICROFIBRIL INTERFACER"/>
    <property type="match status" value="1"/>
</dbReference>
<feature type="signal peptide" evidence="5">
    <location>
        <begin position="1"/>
        <end position="17"/>
    </location>
</feature>
<dbReference type="InterPro" id="IPR050392">
    <property type="entry name" value="Collagen/C1q_domain"/>
</dbReference>
<evidence type="ECO:0000313" key="8">
    <source>
        <dbReference type="Proteomes" id="UP000298787"/>
    </source>
</evidence>
<feature type="chain" id="PRO_5020340459" evidence="5">
    <location>
        <begin position="18"/>
        <end position="377"/>
    </location>
</feature>
<comment type="subcellular location">
    <subcellularLocation>
        <location evidence="1">Secreted</location>
        <location evidence="1">Extracellular space</location>
        <location evidence="1">Extracellular matrix</location>
    </subcellularLocation>
</comment>
<reference evidence="7 8" key="1">
    <citation type="submission" date="2019-01" db="EMBL/GenBank/DDBJ databases">
        <title>Genome Assembly of Collichthys lucidus.</title>
        <authorList>
            <person name="Cai M."/>
            <person name="Xiao S."/>
        </authorList>
    </citation>
    <scope>NUCLEOTIDE SEQUENCE [LARGE SCALE GENOMIC DNA]</scope>
    <source>
        <strain evidence="7">JT15FE1705JMU</strain>
        <tissue evidence="7">Muscle</tissue>
    </source>
</reference>
<accession>A0A4U5VWK4</accession>
<dbReference type="EMBL" id="CM014101">
    <property type="protein sequence ID" value="TKS93196.1"/>
    <property type="molecule type" value="Genomic_DNA"/>
</dbReference>
<dbReference type="GO" id="GO:0005581">
    <property type="term" value="C:collagen trimer"/>
    <property type="evidence" value="ECO:0007669"/>
    <property type="project" value="UniProtKB-KW"/>
</dbReference>
<dbReference type="Pfam" id="PF00386">
    <property type="entry name" value="C1q"/>
    <property type="match status" value="1"/>
</dbReference>
<name>A0A4U5VWK4_COLLU</name>
<evidence type="ECO:0000256" key="1">
    <source>
        <dbReference type="ARBA" id="ARBA00004498"/>
    </source>
</evidence>
<organism evidence="7 8">
    <name type="scientific">Collichthys lucidus</name>
    <name type="common">Big head croaker</name>
    <name type="synonym">Sciaena lucida</name>
    <dbReference type="NCBI Taxonomy" id="240159"/>
    <lineage>
        <taxon>Eukaryota</taxon>
        <taxon>Metazoa</taxon>
        <taxon>Chordata</taxon>
        <taxon>Craniata</taxon>
        <taxon>Vertebrata</taxon>
        <taxon>Euteleostomi</taxon>
        <taxon>Actinopterygii</taxon>
        <taxon>Neopterygii</taxon>
        <taxon>Teleostei</taxon>
        <taxon>Neoteleostei</taxon>
        <taxon>Acanthomorphata</taxon>
        <taxon>Eupercaria</taxon>
        <taxon>Sciaenidae</taxon>
        <taxon>Collichthys</taxon>
    </lineage>
</organism>
<dbReference type="SMART" id="SM00110">
    <property type="entry name" value="C1Q"/>
    <property type="match status" value="1"/>
</dbReference>
<evidence type="ECO:0000256" key="3">
    <source>
        <dbReference type="ARBA" id="ARBA00022530"/>
    </source>
</evidence>
<dbReference type="Gene3D" id="2.60.120.40">
    <property type="match status" value="1"/>
</dbReference>
<dbReference type="STRING" id="240159.A0A4U5VWK4"/>
<proteinExistence type="predicted"/>
<evidence type="ECO:0000256" key="5">
    <source>
        <dbReference type="SAM" id="SignalP"/>
    </source>
</evidence>
<dbReference type="InterPro" id="IPR008983">
    <property type="entry name" value="Tumour_necrosis_fac-like_dom"/>
</dbReference>
<keyword evidence="2" id="KW-0964">Secreted</keyword>
<gene>
    <name evidence="7" type="ORF">D9C73_026817</name>
</gene>
<dbReference type="InterPro" id="IPR001073">
    <property type="entry name" value="C1q_dom"/>
</dbReference>
<protein>
    <submittedName>
        <fullName evidence="7">Complement C1q-like protein 4 C1q and tumor necrosis factor-related protein 11</fullName>
    </submittedName>
</protein>
<evidence type="ECO:0000256" key="2">
    <source>
        <dbReference type="ARBA" id="ARBA00022525"/>
    </source>
</evidence>
<keyword evidence="8" id="KW-1185">Reference proteome</keyword>
<dbReference type="Proteomes" id="UP000298787">
    <property type="component" value="Chromosome 24"/>
</dbReference>
<keyword evidence="3" id="KW-0272">Extracellular matrix</keyword>
<keyword evidence="4" id="KW-0175">Coiled coil</keyword>
<evidence type="ECO:0000259" key="6">
    <source>
        <dbReference type="SMART" id="SM00110"/>
    </source>
</evidence>
<keyword evidence="5" id="KW-0732">Signal</keyword>
<evidence type="ECO:0000256" key="4">
    <source>
        <dbReference type="SAM" id="Coils"/>
    </source>
</evidence>
<feature type="domain" description="C1q" evidence="6">
    <location>
        <begin position="250"/>
        <end position="377"/>
    </location>
</feature>
<sequence length="377" mass="42566">MVTKVLFLLALFGVASSVFQRRTCDREPPRQTPTLCSNYENTEYLEEKQKELDDKQAILENRIDHIEGELEDFAITLASATRELEKIKNQTEAENRRTKALLEENKTEIASLKKDVEDLVNYKESVGGNFSEIEKKLDATEEQLREREVKLANLESETEAALNHTHRVLNQYEAELSHLNTTAHRLGVRVEGRLNATTTDLEAKVTEIQRNSEGFSSELEKQKAAVDQFKEETGGHFRNVDQQLKAQNATVSQQKTSITTLKRHTAEIKHRLASTERNLQGEVDSIAAQGIFTAPKKGVYHFTFMTFGYSCYTSGAMLLKNGHLQVSTYEFKGQDTTDTTSNTVILELNVGETVNIMLWTGGKVYTSVFSGFLVFPL</sequence>
<feature type="coiled-coil region" evidence="4">
    <location>
        <begin position="49"/>
        <end position="157"/>
    </location>
</feature>
<dbReference type="AlphaFoldDB" id="A0A4U5VWK4"/>
<dbReference type="SUPFAM" id="SSF49842">
    <property type="entry name" value="TNF-like"/>
    <property type="match status" value="1"/>
</dbReference>
<evidence type="ECO:0000313" key="7">
    <source>
        <dbReference type="EMBL" id="TKS93196.1"/>
    </source>
</evidence>
<dbReference type="PANTHER" id="PTHR15427:SF33">
    <property type="entry name" value="COLLAGEN IV NC1 DOMAIN-CONTAINING PROTEIN"/>
    <property type="match status" value="1"/>
</dbReference>